<accession>A0ABW1LR73</accession>
<feature type="transmembrane region" description="Helical" evidence="8">
    <location>
        <begin position="198"/>
        <end position="219"/>
    </location>
</feature>
<sequence length="491" mass="51546">MLRLLGRYPVAVAVALTVLARLPALTRPVRADEAGFLLVARAWDPQPGSLFGTYWVDRPPPLIAVFGAVDALGGVTTLRVLGALVAGLTVLLAAAVAGTISGPRATVWTAALVAALLSNPMIDVVAVKGELLALPFVLGSILLTLLAVRREAWPLALAAGAAATLAVGLKQNLATGLVFAGVLLLVSWRTERLPGRSTVALAAAGLVGAAVPVLATIAWTSAAGVRLSVLWETVYGFRADAARVIADGTTDAPERRAWILLAIALATGLLVVLAGPFARMRELWRDNPPALAATLAVVVVDVASLVAGGSYWQDYMLPLIPAAALCTALLAGREDRSGRTMRGLVVAAIGSAVLAMAFWLVWNATGHQEFDEVRTGEAIADSAEPGDTLVVFGGRADLQLTSGLDSPYPYLWSLPMRTRDPEYADLTALLSGPDAPTWLVQWVDLDAWADTGVDDLHNAIEDNYVPAGTTCNGRTVYLRRGLDRPPVTPDC</sequence>
<keyword evidence="4" id="KW-0808">Transferase</keyword>
<protein>
    <recommendedName>
        <fullName evidence="11">Glycosyltransferase RgtA/B/C/D-like domain-containing protein</fullName>
    </recommendedName>
</protein>
<proteinExistence type="predicted"/>
<evidence type="ECO:0000313" key="9">
    <source>
        <dbReference type="EMBL" id="MFC6045971.1"/>
    </source>
</evidence>
<feature type="transmembrane region" description="Helical" evidence="8">
    <location>
        <begin position="80"/>
        <end position="100"/>
    </location>
</feature>
<keyword evidence="3" id="KW-0328">Glycosyltransferase</keyword>
<dbReference type="PANTHER" id="PTHR33908:SF11">
    <property type="entry name" value="MEMBRANE PROTEIN"/>
    <property type="match status" value="1"/>
</dbReference>
<dbReference type="EMBL" id="JBHSRJ010000009">
    <property type="protein sequence ID" value="MFC6045971.1"/>
    <property type="molecule type" value="Genomic_DNA"/>
</dbReference>
<evidence type="ECO:0008006" key="11">
    <source>
        <dbReference type="Google" id="ProtNLM"/>
    </source>
</evidence>
<evidence type="ECO:0000256" key="3">
    <source>
        <dbReference type="ARBA" id="ARBA00022676"/>
    </source>
</evidence>
<feature type="transmembrane region" description="Helical" evidence="8">
    <location>
        <begin position="315"/>
        <end position="332"/>
    </location>
</feature>
<name>A0ABW1LR73_9ACTN</name>
<feature type="transmembrane region" description="Helical" evidence="8">
    <location>
        <begin position="131"/>
        <end position="149"/>
    </location>
</feature>
<comment type="caution">
    <text evidence="9">The sequence shown here is derived from an EMBL/GenBank/DDBJ whole genome shotgun (WGS) entry which is preliminary data.</text>
</comment>
<organism evidence="9 10">
    <name type="scientific">Nocardioides hankookensis</name>
    <dbReference type="NCBI Taxonomy" id="443157"/>
    <lineage>
        <taxon>Bacteria</taxon>
        <taxon>Bacillati</taxon>
        <taxon>Actinomycetota</taxon>
        <taxon>Actinomycetes</taxon>
        <taxon>Propionibacteriales</taxon>
        <taxon>Nocardioidaceae</taxon>
        <taxon>Nocardioides</taxon>
    </lineage>
</organism>
<dbReference type="RefSeq" id="WP_379160135.1">
    <property type="nucleotide sequence ID" value="NZ_JBHSRJ010000009.1"/>
</dbReference>
<evidence type="ECO:0000256" key="4">
    <source>
        <dbReference type="ARBA" id="ARBA00022679"/>
    </source>
</evidence>
<gene>
    <name evidence="9" type="ORF">ACFPYL_23005</name>
</gene>
<feature type="transmembrane region" description="Helical" evidence="8">
    <location>
        <begin position="344"/>
        <end position="362"/>
    </location>
</feature>
<feature type="transmembrane region" description="Helical" evidence="8">
    <location>
        <begin position="257"/>
        <end position="278"/>
    </location>
</feature>
<keyword evidence="6 8" id="KW-1133">Transmembrane helix</keyword>
<evidence type="ECO:0000256" key="7">
    <source>
        <dbReference type="ARBA" id="ARBA00023136"/>
    </source>
</evidence>
<keyword evidence="5 8" id="KW-0812">Transmembrane</keyword>
<keyword evidence="10" id="KW-1185">Reference proteome</keyword>
<dbReference type="InterPro" id="IPR050297">
    <property type="entry name" value="LipidA_mod_glycosyltrf_83"/>
</dbReference>
<dbReference type="PANTHER" id="PTHR33908">
    <property type="entry name" value="MANNOSYLTRANSFERASE YKCB-RELATED"/>
    <property type="match status" value="1"/>
</dbReference>
<feature type="transmembrane region" description="Helical" evidence="8">
    <location>
        <begin position="155"/>
        <end position="186"/>
    </location>
</feature>
<keyword evidence="2" id="KW-1003">Cell membrane</keyword>
<dbReference type="Proteomes" id="UP001596135">
    <property type="component" value="Unassembled WGS sequence"/>
</dbReference>
<keyword evidence="7 8" id="KW-0472">Membrane</keyword>
<reference evidence="10" key="1">
    <citation type="journal article" date="2019" name="Int. J. Syst. Evol. Microbiol.">
        <title>The Global Catalogue of Microorganisms (GCM) 10K type strain sequencing project: providing services to taxonomists for standard genome sequencing and annotation.</title>
        <authorList>
            <consortium name="The Broad Institute Genomics Platform"/>
            <consortium name="The Broad Institute Genome Sequencing Center for Infectious Disease"/>
            <person name="Wu L."/>
            <person name="Ma J."/>
        </authorList>
    </citation>
    <scope>NUCLEOTIDE SEQUENCE [LARGE SCALE GENOMIC DNA]</scope>
    <source>
        <strain evidence="10">CCUG 54522</strain>
    </source>
</reference>
<evidence type="ECO:0000256" key="5">
    <source>
        <dbReference type="ARBA" id="ARBA00022692"/>
    </source>
</evidence>
<evidence type="ECO:0000256" key="6">
    <source>
        <dbReference type="ARBA" id="ARBA00022989"/>
    </source>
</evidence>
<evidence type="ECO:0000256" key="8">
    <source>
        <dbReference type="SAM" id="Phobius"/>
    </source>
</evidence>
<evidence type="ECO:0000313" key="10">
    <source>
        <dbReference type="Proteomes" id="UP001596135"/>
    </source>
</evidence>
<evidence type="ECO:0000256" key="1">
    <source>
        <dbReference type="ARBA" id="ARBA00004651"/>
    </source>
</evidence>
<feature type="transmembrane region" description="Helical" evidence="8">
    <location>
        <begin position="106"/>
        <end position="124"/>
    </location>
</feature>
<comment type="subcellular location">
    <subcellularLocation>
        <location evidence="1">Cell membrane</location>
        <topology evidence="1">Multi-pass membrane protein</topology>
    </subcellularLocation>
</comment>
<evidence type="ECO:0000256" key="2">
    <source>
        <dbReference type="ARBA" id="ARBA00022475"/>
    </source>
</evidence>
<feature type="transmembrane region" description="Helical" evidence="8">
    <location>
        <begin position="290"/>
        <end position="309"/>
    </location>
</feature>